<comment type="caution">
    <text evidence="3">The sequence shown here is derived from an EMBL/GenBank/DDBJ whole genome shotgun (WGS) entry which is preliminary data.</text>
</comment>
<protein>
    <recommendedName>
        <fullName evidence="5">Secreted protein</fullName>
    </recommendedName>
</protein>
<evidence type="ECO:0000256" key="1">
    <source>
        <dbReference type="SAM" id="MobiDB-lite"/>
    </source>
</evidence>
<proteinExistence type="predicted"/>
<evidence type="ECO:0000313" key="4">
    <source>
        <dbReference type="Proteomes" id="UP001363622"/>
    </source>
</evidence>
<keyword evidence="2" id="KW-0472">Membrane</keyword>
<name>A0ABR1KQE5_9PEZI</name>
<reference evidence="3 4" key="1">
    <citation type="submission" date="2024-04" db="EMBL/GenBank/DDBJ databases">
        <title>Phyllosticta paracitricarpa is synonymous to the EU quarantine fungus P. citricarpa based on phylogenomic analyses.</title>
        <authorList>
            <consortium name="Lawrence Berkeley National Laboratory"/>
            <person name="Van Ingen-Buijs V.A."/>
            <person name="Van Westerhoven A.C."/>
            <person name="Haridas S."/>
            <person name="Skiadas P."/>
            <person name="Martin F."/>
            <person name="Groenewald J.Z."/>
            <person name="Crous P.W."/>
            <person name="Seidl M.F."/>
        </authorList>
    </citation>
    <scope>NUCLEOTIDE SEQUENCE [LARGE SCALE GENOMIC DNA]</scope>
    <source>
        <strain evidence="3 4">CBS 123371</strain>
    </source>
</reference>
<gene>
    <name evidence="3" type="ORF">IWZ03DRAFT_165698</name>
</gene>
<evidence type="ECO:0000313" key="3">
    <source>
        <dbReference type="EMBL" id="KAK7519150.1"/>
    </source>
</evidence>
<dbReference type="EMBL" id="JBBPHU010000004">
    <property type="protein sequence ID" value="KAK7519150.1"/>
    <property type="molecule type" value="Genomic_DNA"/>
</dbReference>
<feature type="transmembrane region" description="Helical" evidence="2">
    <location>
        <begin position="6"/>
        <end position="34"/>
    </location>
</feature>
<dbReference type="Proteomes" id="UP001363622">
    <property type="component" value="Unassembled WGS sequence"/>
</dbReference>
<keyword evidence="2" id="KW-1133">Transmembrane helix</keyword>
<keyword evidence="4" id="KW-1185">Reference proteome</keyword>
<keyword evidence="2" id="KW-0812">Transmembrane</keyword>
<organism evidence="3 4">
    <name type="scientific">Phyllosticta citriasiana</name>
    <dbReference type="NCBI Taxonomy" id="595635"/>
    <lineage>
        <taxon>Eukaryota</taxon>
        <taxon>Fungi</taxon>
        <taxon>Dikarya</taxon>
        <taxon>Ascomycota</taxon>
        <taxon>Pezizomycotina</taxon>
        <taxon>Dothideomycetes</taxon>
        <taxon>Dothideomycetes incertae sedis</taxon>
        <taxon>Botryosphaeriales</taxon>
        <taxon>Phyllostictaceae</taxon>
        <taxon>Phyllosticta</taxon>
    </lineage>
</organism>
<feature type="region of interest" description="Disordered" evidence="1">
    <location>
        <begin position="44"/>
        <end position="66"/>
    </location>
</feature>
<evidence type="ECO:0000256" key="2">
    <source>
        <dbReference type="SAM" id="Phobius"/>
    </source>
</evidence>
<sequence>MSPPFASIIVFLRILISPSHLFFFFFLLFFAVAWPPGLQFSVRSGAAGQSPRSHQRGGGGTQILHNVTQQPQVTEPGGPVNNHLHLAPTVVGLDTSICSVKNTAVQPYRDGKLRIARRKHPQLRHATRPK</sequence>
<evidence type="ECO:0008006" key="5">
    <source>
        <dbReference type="Google" id="ProtNLM"/>
    </source>
</evidence>
<accession>A0ABR1KQE5</accession>